<dbReference type="Pfam" id="PF01476">
    <property type="entry name" value="LysM"/>
    <property type="match status" value="1"/>
</dbReference>
<dbReference type="Gene3D" id="3.10.350.10">
    <property type="entry name" value="LysM domain"/>
    <property type="match status" value="1"/>
</dbReference>
<evidence type="ECO:0000313" key="4">
    <source>
        <dbReference type="Proteomes" id="UP000287866"/>
    </source>
</evidence>
<dbReference type="PANTHER" id="PTHR34700">
    <property type="entry name" value="POTASSIUM BINDING PROTEIN KBP"/>
    <property type="match status" value="1"/>
</dbReference>
<dbReference type="InterPro" id="IPR052196">
    <property type="entry name" value="Bact_Kbp"/>
</dbReference>
<feature type="transmembrane region" description="Helical" evidence="1">
    <location>
        <begin position="53"/>
        <end position="76"/>
    </location>
</feature>
<organism evidence="3 4">
    <name type="scientific">Phycicoccus flavus</name>
    <dbReference type="NCBI Taxonomy" id="2502783"/>
    <lineage>
        <taxon>Bacteria</taxon>
        <taxon>Bacillati</taxon>
        <taxon>Actinomycetota</taxon>
        <taxon>Actinomycetes</taxon>
        <taxon>Micrococcales</taxon>
        <taxon>Intrasporangiaceae</taxon>
        <taxon>Phycicoccus</taxon>
    </lineage>
</organism>
<dbReference type="InterPro" id="IPR036779">
    <property type="entry name" value="LysM_dom_sf"/>
</dbReference>
<dbReference type="CDD" id="cd00118">
    <property type="entry name" value="LysM"/>
    <property type="match status" value="1"/>
</dbReference>
<keyword evidence="1" id="KW-1133">Transmembrane helix</keyword>
<reference evidence="3" key="1">
    <citation type="submission" date="2020-03" db="EMBL/GenBank/DDBJ databases">
        <title>Phycicoccus flavus sp. nov., a novel endophytic actinobacterium isolated from branch of Kandelia candel.</title>
        <authorList>
            <person name="Tuo L."/>
        </authorList>
    </citation>
    <scope>NUCLEOTIDE SEQUENCE</scope>
    <source>
        <strain evidence="3">CMS6Z-2</strain>
    </source>
</reference>
<evidence type="ECO:0000259" key="2">
    <source>
        <dbReference type="Pfam" id="PF01476"/>
    </source>
</evidence>
<keyword evidence="1" id="KW-0812">Transmembrane</keyword>
<gene>
    <name evidence="3" type="ORF">EPD83_015865</name>
</gene>
<feature type="transmembrane region" description="Helical" evidence="1">
    <location>
        <begin position="12"/>
        <end position="33"/>
    </location>
</feature>
<sequence length="259" mass="25762">MQTTPNAVKRTVRVGTAVVLPSVVAVAAGFGLWRVLTDLAAAVRAGAPLTADAALLGLLAAVGLLGLSWLVLGVVLEALARVPGALGHAAASASAALSPRVVRHVAALVLGVGSGVTGAAAHAAQAGVVATVTDVGSGRLALGPSGADTLPDPSWAAAPDTGWTPEPPVVRPQPDLSVLGGRAASRADAAADEAHEVVVRRGDSLWVIAARHLGEGASDAEIAEEWPRWYAANRDVVGPDPDVVRPGQVLRAPAAGAAS</sequence>
<accession>A0A8T6R520</accession>
<dbReference type="PANTHER" id="PTHR34700:SF4">
    <property type="entry name" value="PHAGE-LIKE ELEMENT PBSX PROTEIN XKDP"/>
    <property type="match status" value="1"/>
</dbReference>
<dbReference type="RefSeq" id="WP_164896684.1">
    <property type="nucleotide sequence ID" value="NZ_SAYU02000063.1"/>
</dbReference>
<dbReference type="AlphaFoldDB" id="A0A8T6R520"/>
<dbReference type="Proteomes" id="UP000287866">
    <property type="component" value="Unassembled WGS sequence"/>
</dbReference>
<evidence type="ECO:0000313" key="3">
    <source>
        <dbReference type="EMBL" id="NHA69518.1"/>
    </source>
</evidence>
<comment type="caution">
    <text evidence="3">The sequence shown here is derived from an EMBL/GenBank/DDBJ whole genome shotgun (WGS) entry which is preliminary data.</text>
</comment>
<evidence type="ECO:0000256" key="1">
    <source>
        <dbReference type="SAM" id="Phobius"/>
    </source>
</evidence>
<protein>
    <submittedName>
        <fullName evidence="3">LysM peptidoglycan-binding domain-containing protein</fullName>
    </submittedName>
</protein>
<keyword evidence="1" id="KW-0472">Membrane</keyword>
<proteinExistence type="predicted"/>
<name>A0A8T6R520_9MICO</name>
<dbReference type="EMBL" id="SAYU02000063">
    <property type="protein sequence ID" value="NHA69518.1"/>
    <property type="molecule type" value="Genomic_DNA"/>
</dbReference>
<keyword evidence="4" id="KW-1185">Reference proteome</keyword>
<dbReference type="InterPro" id="IPR018392">
    <property type="entry name" value="LysM"/>
</dbReference>
<feature type="domain" description="LysM" evidence="2">
    <location>
        <begin position="198"/>
        <end position="212"/>
    </location>
</feature>